<feature type="compositionally biased region" description="Low complexity" evidence="5">
    <location>
        <begin position="43"/>
        <end position="60"/>
    </location>
</feature>
<feature type="region of interest" description="Disordered" evidence="5">
    <location>
        <begin position="276"/>
        <end position="311"/>
    </location>
</feature>
<protein>
    <recommendedName>
        <fullName evidence="4">25S rRNA adenine-N(1) methyltransferase</fullName>
        <ecNumber evidence="4">2.1.1.-</ecNumber>
    </recommendedName>
</protein>
<dbReference type="PANTHER" id="PTHR21008">
    <property type="entry name" value="S-ADENOSYLMETHIONINE SENSOR UPSTREAM OF MTORC1-RELATED"/>
    <property type="match status" value="1"/>
</dbReference>
<evidence type="ECO:0000256" key="1">
    <source>
        <dbReference type="ARBA" id="ARBA00022603"/>
    </source>
</evidence>
<evidence type="ECO:0000256" key="5">
    <source>
        <dbReference type="SAM" id="MobiDB-lite"/>
    </source>
</evidence>
<evidence type="ECO:0000256" key="4">
    <source>
        <dbReference type="HAMAP-Rule" id="MF_03044"/>
    </source>
</evidence>
<keyword evidence="7" id="KW-1185">Reference proteome</keyword>
<dbReference type="InterPro" id="IPR021867">
    <property type="entry name" value="Bmt2/SAMTOR"/>
</dbReference>
<dbReference type="PANTHER" id="PTHR21008:SF1">
    <property type="entry name" value="25S RRNA (ADENINE(2142)-N(1))-METHYLTRANSFERASE"/>
    <property type="match status" value="1"/>
</dbReference>
<evidence type="ECO:0000256" key="3">
    <source>
        <dbReference type="ARBA" id="ARBA00022691"/>
    </source>
</evidence>
<keyword evidence="3 4" id="KW-0949">S-adenosyl-L-methionine</keyword>
<gene>
    <name evidence="6" type="primary">BMT2</name>
    <name evidence="6" type="ORF">H2204_006443</name>
</gene>
<sequence>MASKKSRSKNTSASTKSLKSGRPPLLLPSSSSGGGKVLGVGGPSSTSTTTTAQRTSSISSRHTRTVIRRHHTLQKRLSRARAAGDLGLARQLELELEASGGLATYQLASTVGQSAERGGDSSRVLVQWIKDELDVRRKSRPRQQRNQKDQDRNSSTTFVIAGDDDDQTRPKKQKASPPRPPPPPLRILEIGALSTTNALNVVDATQVRRIDLRSSASGIEEIDFMKFPLPNDPTGKGSWKNQKGYDVLSLSLVLNYVPDAHGRGEMLKRTTLFFTDSTSDSSTSTSAPALENKDRNQDVPDDENVNGLVDLDDLDTTTSGSKSLPCLFLVLPAPTIHNSRYLTPSHLDLIMSSLGYTARKTKTTQKLHYSLWRYDPTEKDRWVREGGQTVFPKKEINPGAGRNNFCIIID</sequence>
<dbReference type="GO" id="GO:0005730">
    <property type="term" value="C:nucleolus"/>
    <property type="evidence" value="ECO:0007669"/>
    <property type="project" value="UniProtKB-SubCell"/>
</dbReference>
<comment type="caution">
    <text evidence="6">The sequence shown here is derived from an EMBL/GenBank/DDBJ whole genome shotgun (WGS) entry which is preliminary data.</text>
</comment>
<feature type="binding site" evidence="4">
    <location>
        <position position="211"/>
    </location>
    <ligand>
        <name>S-adenosyl-L-methionine</name>
        <dbReference type="ChEBI" id="CHEBI:59789"/>
    </ligand>
</feature>
<keyword evidence="4" id="KW-0539">Nucleus</keyword>
<evidence type="ECO:0000313" key="7">
    <source>
        <dbReference type="Proteomes" id="UP001172681"/>
    </source>
</evidence>
<keyword evidence="1 4" id="KW-0489">Methyltransferase</keyword>
<proteinExistence type="inferred from homology"/>
<feature type="compositionally biased region" description="Low complexity" evidence="5">
    <location>
        <begin position="276"/>
        <end position="286"/>
    </location>
</feature>
<feature type="compositionally biased region" description="Gly residues" evidence="5">
    <location>
        <begin position="32"/>
        <end position="42"/>
    </location>
</feature>
<accession>A0AA38Y3Q7</accession>
<reference evidence="6" key="1">
    <citation type="submission" date="2022-10" db="EMBL/GenBank/DDBJ databases">
        <title>Culturing micro-colonial fungi from biological soil crusts in the Mojave desert and describing Neophaeococcomyces mojavensis, and introducing the new genera and species Taxawa tesnikishii.</title>
        <authorList>
            <person name="Kurbessoian T."/>
            <person name="Stajich J.E."/>
        </authorList>
    </citation>
    <scope>NUCLEOTIDE SEQUENCE</scope>
    <source>
        <strain evidence="6">TK_35</strain>
    </source>
</reference>
<feature type="compositionally biased region" description="Acidic residues" evidence="5">
    <location>
        <begin position="299"/>
        <end position="311"/>
    </location>
</feature>
<feature type="region of interest" description="Disordered" evidence="5">
    <location>
        <begin position="1"/>
        <end position="66"/>
    </location>
</feature>
<comment type="function">
    <text evidence="4">S-adenosyl-L-methionine-dependent methyltransferase that specifically methylates the N(1) position of an adenine present in helix 65 in 25S rRNA.</text>
</comment>
<evidence type="ECO:0000313" key="6">
    <source>
        <dbReference type="EMBL" id="KAJ9634112.1"/>
    </source>
</evidence>
<feature type="binding site" evidence="4">
    <location>
        <position position="191"/>
    </location>
    <ligand>
        <name>S-adenosyl-L-methionine</name>
        <dbReference type="ChEBI" id="CHEBI:59789"/>
    </ligand>
</feature>
<dbReference type="Pfam" id="PF11968">
    <property type="entry name" value="Bmt2"/>
    <property type="match status" value="1"/>
</dbReference>
<feature type="region of interest" description="Disordered" evidence="5">
    <location>
        <begin position="136"/>
        <end position="185"/>
    </location>
</feature>
<dbReference type="EC" id="2.1.1.-" evidence="4"/>
<dbReference type="HAMAP" id="MF_03044">
    <property type="entry name" value="BMT2"/>
    <property type="match status" value="1"/>
</dbReference>
<comment type="similarity">
    <text evidence="4">Belongs to the BMT2 family.</text>
</comment>
<keyword evidence="2 4" id="KW-0808">Transferase</keyword>
<comment type="subcellular location">
    <subcellularLocation>
        <location evidence="4">Nucleus</location>
        <location evidence="4">Nucleolus</location>
    </subcellularLocation>
</comment>
<feature type="compositionally biased region" description="Low complexity" evidence="5">
    <location>
        <begin position="16"/>
        <end position="31"/>
    </location>
</feature>
<dbReference type="AlphaFoldDB" id="A0AA38Y3Q7"/>
<evidence type="ECO:0000256" key="2">
    <source>
        <dbReference type="ARBA" id="ARBA00022679"/>
    </source>
</evidence>
<dbReference type="EMBL" id="JAPDRN010000040">
    <property type="protein sequence ID" value="KAJ9634112.1"/>
    <property type="molecule type" value="Genomic_DNA"/>
</dbReference>
<name>A0AA38Y3Q7_9EURO</name>
<dbReference type="GO" id="GO:0016433">
    <property type="term" value="F:rRNA (adenine) methyltransferase activity"/>
    <property type="evidence" value="ECO:0007669"/>
    <property type="project" value="UniProtKB-UniRule"/>
</dbReference>
<dbReference type="Proteomes" id="UP001172681">
    <property type="component" value="Unassembled WGS sequence"/>
</dbReference>
<organism evidence="6 7">
    <name type="scientific">Knufia peltigerae</name>
    <dbReference type="NCBI Taxonomy" id="1002370"/>
    <lineage>
        <taxon>Eukaryota</taxon>
        <taxon>Fungi</taxon>
        <taxon>Dikarya</taxon>
        <taxon>Ascomycota</taxon>
        <taxon>Pezizomycotina</taxon>
        <taxon>Eurotiomycetes</taxon>
        <taxon>Chaetothyriomycetidae</taxon>
        <taxon>Chaetothyriales</taxon>
        <taxon>Trichomeriaceae</taxon>
        <taxon>Knufia</taxon>
    </lineage>
</organism>